<feature type="non-terminal residue" evidence="2">
    <location>
        <position position="118"/>
    </location>
</feature>
<dbReference type="PANTHER" id="PTHR23303:SF14">
    <property type="entry name" value="BOS COMPLEX SUBUNIT NOMO1-RELATED"/>
    <property type="match status" value="1"/>
</dbReference>
<protein>
    <submittedName>
        <fullName evidence="2">Uncharacterized protein</fullName>
    </submittedName>
</protein>
<dbReference type="PANTHER" id="PTHR23303">
    <property type="entry name" value="CARBOXYPEPTIDASE REGULATORY REGION-CONTAINING"/>
    <property type="match status" value="1"/>
</dbReference>
<keyword evidence="1" id="KW-0732">Signal</keyword>
<proteinExistence type="predicted"/>
<keyword evidence="3" id="KW-1185">Reference proteome</keyword>
<dbReference type="GO" id="GO:0005789">
    <property type="term" value="C:endoplasmic reticulum membrane"/>
    <property type="evidence" value="ECO:0007669"/>
    <property type="project" value="TreeGrafter"/>
</dbReference>
<evidence type="ECO:0000313" key="2">
    <source>
        <dbReference type="EMBL" id="KAK2996393.1"/>
    </source>
</evidence>
<comment type="caution">
    <text evidence="2">The sequence shown here is derived from an EMBL/GenBank/DDBJ whole genome shotgun (WGS) entry which is preliminary data.</text>
</comment>
<dbReference type="InterPro" id="IPR051417">
    <property type="entry name" value="SDr/BOS_complex"/>
</dbReference>
<name>A0AA88RUC3_9ASTE</name>
<dbReference type="Proteomes" id="UP001188597">
    <property type="component" value="Unassembled WGS sequence"/>
</dbReference>
<reference evidence="2" key="1">
    <citation type="submission" date="2022-12" db="EMBL/GenBank/DDBJ databases">
        <title>Draft genome assemblies for two species of Escallonia (Escalloniales).</title>
        <authorList>
            <person name="Chanderbali A."/>
            <person name="Dervinis C."/>
            <person name="Anghel I."/>
            <person name="Soltis D."/>
            <person name="Soltis P."/>
            <person name="Zapata F."/>
        </authorList>
    </citation>
    <scope>NUCLEOTIDE SEQUENCE</scope>
    <source>
        <strain evidence="2">UCBG64.0493</strain>
        <tissue evidence="2">Leaf</tissue>
    </source>
</reference>
<gene>
    <name evidence="2" type="ORF">RJ639_025140</name>
</gene>
<accession>A0AA88RUC3</accession>
<evidence type="ECO:0000313" key="3">
    <source>
        <dbReference type="Proteomes" id="UP001188597"/>
    </source>
</evidence>
<organism evidence="2 3">
    <name type="scientific">Escallonia herrerae</name>
    <dbReference type="NCBI Taxonomy" id="1293975"/>
    <lineage>
        <taxon>Eukaryota</taxon>
        <taxon>Viridiplantae</taxon>
        <taxon>Streptophyta</taxon>
        <taxon>Embryophyta</taxon>
        <taxon>Tracheophyta</taxon>
        <taxon>Spermatophyta</taxon>
        <taxon>Magnoliopsida</taxon>
        <taxon>eudicotyledons</taxon>
        <taxon>Gunneridae</taxon>
        <taxon>Pentapetalae</taxon>
        <taxon>asterids</taxon>
        <taxon>campanulids</taxon>
        <taxon>Escalloniales</taxon>
        <taxon>Escalloniaceae</taxon>
        <taxon>Escallonia</taxon>
    </lineage>
</organism>
<evidence type="ECO:0000256" key="1">
    <source>
        <dbReference type="ARBA" id="ARBA00022729"/>
    </source>
</evidence>
<dbReference type="AlphaFoldDB" id="A0AA88RUC3"/>
<dbReference type="EMBL" id="JAVXUP010005146">
    <property type="protein sequence ID" value="KAK2996393.1"/>
    <property type="molecule type" value="Genomic_DNA"/>
</dbReference>
<sequence length="118" mass="13577">MWGKECYEIIKHFQKKATLDDNYYFAVDLVINGSLRRNYELIPYYKGENTVFDVSPPFLSVSVQHDHAIVPRKFQVTRFSVGGCVVDANGRGVDGVKIIVDGHERSVTDKKEYYKLDQ</sequence>